<proteinExistence type="predicted"/>
<keyword evidence="2" id="KW-1185">Reference proteome</keyword>
<feature type="non-terminal residue" evidence="1">
    <location>
        <position position="1"/>
    </location>
</feature>
<reference evidence="1" key="1">
    <citation type="journal article" date="2023" name="G3 (Bethesda)">
        <title>A reference genome for the long-term kleptoplast-retaining sea slug Elysia crispata morphotype clarki.</title>
        <authorList>
            <person name="Eastman K.E."/>
            <person name="Pendleton A.L."/>
            <person name="Shaikh M.A."/>
            <person name="Suttiyut T."/>
            <person name="Ogas R."/>
            <person name="Tomko P."/>
            <person name="Gavelis G."/>
            <person name="Widhalm J.R."/>
            <person name="Wisecaver J.H."/>
        </authorList>
    </citation>
    <scope>NUCLEOTIDE SEQUENCE</scope>
    <source>
        <strain evidence="1">ECLA1</strain>
    </source>
</reference>
<sequence>LLRLRSTDPNVQIDQEASVVVTSVSVTAI</sequence>
<gene>
    <name evidence="1" type="ORF">RRG08_013770</name>
</gene>
<evidence type="ECO:0000313" key="1">
    <source>
        <dbReference type="EMBL" id="KAK3780294.1"/>
    </source>
</evidence>
<comment type="caution">
    <text evidence="1">The sequence shown here is derived from an EMBL/GenBank/DDBJ whole genome shotgun (WGS) entry which is preliminary data.</text>
</comment>
<dbReference type="AlphaFoldDB" id="A0AAE1A2R6"/>
<accession>A0AAE1A2R6</accession>
<protein>
    <submittedName>
        <fullName evidence="1">Uncharacterized protein</fullName>
    </submittedName>
</protein>
<dbReference type="Proteomes" id="UP001283361">
    <property type="component" value="Unassembled WGS sequence"/>
</dbReference>
<evidence type="ECO:0000313" key="2">
    <source>
        <dbReference type="Proteomes" id="UP001283361"/>
    </source>
</evidence>
<name>A0AAE1A2R6_9GAST</name>
<organism evidence="1 2">
    <name type="scientific">Elysia crispata</name>
    <name type="common">lettuce slug</name>
    <dbReference type="NCBI Taxonomy" id="231223"/>
    <lineage>
        <taxon>Eukaryota</taxon>
        <taxon>Metazoa</taxon>
        <taxon>Spiralia</taxon>
        <taxon>Lophotrochozoa</taxon>
        <taxon>Mollusca</taxon>
        <taxon>Gastropoda</taxon>
        <taxon>Heterobranchia</taxon>
        <taxon>Euthyneura</taxon>
        <taxon>Panpulmonata</taxon>
        <taxon>Sacoglossa</taxon>
        <taxon>Placobranchoidea</taxon>
        <taxon>Plakobranchidae</taxon>
        <taxon>Elysia</taxon>
    </lineage>
</organism>
<dbReference type="EMBL" id="JAWDGP010002745">
    <property type="protein sequence ID" value="KAK3780294.1"/>
    <property type="molecule type" value="Genomic_DNA"/>
</dbReference>